<dbReference type="EMBL" id="JAJGWQ010000003">
    <property type="protein sequence ID" value="MEB3782374.1"/>
    <property type="molecule type" value="Genomic_DNA"/>
</dbReference>
<evidence type="ECO:0000256" key="1">
    <source>
        <dbReference type="SAM" id="MobiDB-lite"/>
    </source>
</evidence>
<keyword evidence="5" id="KW-1185">Reference proteome</keyword>
<organism evidence="4 5">
    <name type="scientific">Pseudomonas paracarnis</name>
    <dbReference type="NCBI Taxonomy" id="2750625"/>
    <lineage>
        <taxon>Bacteria</taxon>
        <taxon>Pseudomonadati</taxon>
        <taxon>Pseudomonadota</taxon>
        <taxon>Gammaproteobacteria</taxon>
        <taxon>Pseudomonadales</taxon>
        <taxon>Pseudomonadaceae</taxon>
        <taxon>Pseudomonas</taxon>
    </lineage>
</organism>
<dbReference type="Proteomes" id="UP001336015">
    <property type="component" value="Unassembled WGS sequence"/>
</dbReference>
<proteinExistence type="predicted"/>
<name>A0ABU6BQG7_9PSED</name>
<evidence type="ECO:0000259" key="2">
    <source>
        <dbReference type="Pfam" id="PF08401"/>
    </source>
</evidence>
<dbReference type="InterPro" id="IPR013610">
    <property type="entry name" value="ArdC_N"/>
</dbReference>
<feature type="domain" description="N-terminal" evidence="2">
    <location>
        <begin position="17"/>
        <end position="112"/>
    </location>
</feature>
<comment type="caution">
    <text evidence="4">The sequence shown here is derived from an EMBL/GenBank/DDBJ whole genome shotgun (WGS) entry which is preliminary data.</text>
</comment>
<sequence length="374" mass="42531">MSKPEDFDEHLKNLGLKLIKSLEEFAETERQPWENPVFKTRYMNPISGTRYNMENAVQLSMAAEDQGFTTPYFLTAKQAFDAGMRIKKGSEASWIAQHFVIAKPLTKKNSQGQEEILLDSDGNPKMYRRVGSKQVPVFNLDQLTGPIPDKIQQIINAQTKIATSEQVETVYQSLIDTMPTPLTRIIEPTGQHNYYSPSNDSINMAPSNLFKSRLHEFHTLAHEVSHSYGHSSRKNRESLAKYGQSNEYRGFEELVANLSAERTADHFKLEFEGDSLEEKNAAFKANHESYNLGWAVAGLKDNPMKIWDAIRQADQTSSTMIYAMSEDLKAKLERNPALEVPDILKASIQAKKDSEAAYEQKQAEKPTKTRKYKR</sequence>
<reference evidence="4 5" key="1">
    <citation type="journal article" date="2023" name="Int J Dairy Technol">
        <title>Genome based analysis of Pseudomonas paracarnis RQ057, a strain responsible for blue discoloration spoilage in processed cheese.</title>
        <authorList>
            <person name="Rodrigues Rd.S."/>
            <person name="Machado S.G."/>
            <person name="de Carvalho A.F."/>
            <person name="Nero L.A."/>
        </authorList>
    </citation>
    <scope>NUCLEOTIDE SEQUENCE [LARGE SCALE GENOMIC DNA]</scope>
    <source>
        <strain evidence="4 5">RQ057</strain>
    </source>
</reference>
<protein>
    <submittedName>
        <fullName evidence="4">SsDNA-binding domain-containing protein</fullName>
    </submittedName>
</protein>
<evidence type="ECO:0000313" key="5">
    <source>
        <dbReference type="Proteomes" id="UP001336015"/>
    </source>
</evidence>
<accession>A0ABU6BQG7</accession>
<evidence type="ECO:0000313" key="4">
    <source>
        <dbReference type="EMBL" id="MEB3782374.1"/>
    </source>
</evidence>
<feature type="domain" description="Polyvalent protein metallopeptidase" evidence="3">
    <location>
        <begin position="186"/>
        <end position="272"/>
    </location>
</feature>
<feature type="region of interest" description="Disordered" evidence="1">
    <location>
        <begin position="354"/>
        <end position="374"/>
    </location>
</feature>
<gene>
    <name evidence="4" type="ORF">LLW09_07375</name>
</gene>
<dbReference type="RefSeq" id="WP_324835899.1">
    <property type="nucleotide sequence ID" value="NZ_JAJGWQ010000003.1"/>
</dbReference>
<dbReference type="Pfam" id="PF08401">
    <property type="entry name" value="ArdcN"/>
    <property type="match status" value="1"/>
</dbReference>
<dbReference type="InterPro" id="IPR041459">
    <property type="entry name" value="MPTase-PolyVal"/>
</dbReference>
<dbReference type="Pfam" id="PF18818">
    <property type="entry name" value="MPTase-PolyVal"/>
    <property type="match status" value="1"/>
</dbReference>
<evidence type="ECO:0000259" key="3">
    <source>
        <dbReference type="Pfam" id="PF18818"/>
    </source>
</evidence>